<dbReference type="RefSeq" id="WP_005562176.1">
    <property type="nucleotide sequence ID" value="NZ_CP130953.1"/>
</dbReference>
<evidence type="ECO:0000313" key="2">
    <source>
        <dbReference type="EMBL" id="MCZ4586209.1"/>
    </source>
</evidence>
<organism evidence="3 5">
    <name type="scientific">Rhodococcus opacus</name>
    <name type="common">Nocardia opaca</name>
    <dbReference type="NCBI Taxonomy" id="37919"/>
    <lineage>
        <taxon>Bacteria</taxon>
        <taxon>Bacillati</taxon>
        <taxon>Actinomycetota</taxon>
        <taxon>Actinomycetes</taxon>
        <taxon>Mycobacteriales</taxon>
        <taxon>Nocardiaceae</taxon>
        <taxon>Rhodococcus</taxon>
    </lineage>
</organism>
<reference evidence="3" key="2">
    <citation type="submission" date="2023-07" db="EMBL/GenBank/DDBJ databases">
        <title>Genomic analysis of Rhodococcus opacus VOC-14 with glycol ethers degradation activity.</title>
        <authorList>
            <person name="Narkevich D.A."/>
            <person name="Hlushen A.M."/>
            <person name="Akhremchuk A.E."/>
            <person name="Sikolenko M.A."/>
            <person name="Valentovich L.N."/>
        </authorList>
    </citation>
    <scope>NUCLEOTIDE SEQUENCE</scope>
    <source>
        <strain evidence="3">VOC-14</strain>
    </source>
</reference>
<dbReference type="EMBL" id="JAPWIS010000011">
    <property type="protein sequence ID" value="MCZ4586209.1"/>
    <property type="molecule type" value="Genomic_DNA"/>
</dbReference>
<evidence type="ECO:0000256" key="1">
    <source>
        <dbReference type="SAM" id="Phobius"/>
    </source>
</evidence>
<keyword evidence="1" id="KW-0812">Transmembrane</keyword>
<dbReference type="Pfam" id="PF03729">
    <property type="entry name" value="DUF308"/>
    <property type="match status" value="1"/>
</dbReference>
<dbReference type="Proteomes" id="UP001231166">
    <property type="component" value="Chromosome"/>
</dbReference>
<name>A0AAX3Y5P9_RHOOP</name>
<reference evidence="2" key="1">
    <citation type="submission" date="2022-12" db="EMBL/GenBank/DDBJ databases">
        <authorList>
            <person name="Krivoruchko A.V."/>
            <person name="Elkin A."/>
        </authorList>
    </citation>
    <scope>NUCLEOTIDE SEQUENCE</scope>
    <source>
        <strain evidence="2">IEGM 249</strain>
    </source>
</reference>
<evidence type="ECO:0000313" key="3">
    <source>
        <dbReference type="EMBL" id="WLF44672.1"/>
    </source>
</evidence>
<evidence type="ECO:0000313" key="5">
    <source>
        <dbReference type="Proteomes" id="UP001231166"/>
    </source>
</evidence>
<keyword evidence="1" id="KW-1133">Transmembrane helix</keyword>
<proteinExistence type="predicted"/>
<dbReference type="AlphaFoldDB" id="A0AAX3Y5P9"/>
<evidence type="ECO:0000313" key="4">
    <source>
        <dbReference type="Proteomes" id="UP001066327"/>
    </source>
</evidence>
<protein>
    <submittedName>
        <fullName evidence="3">DUF308 domain-containing protein</fullName>
    </submittedName>
</protein>
<dbReference type="InterPro" id="IPR005325">
    <property type="entry name" value="DUF308_memb"/>
</dbReference>
<dbReference type="EMBL" id="CP130953">
    <property type="protein sequence ID" value="WLF44672.1"/>
    <property type="molecule type" value="Genomic_DNA"/>
</dbReference>
<dbReference type="Proteomes" id="UP001066327">
    <property type="component" value="Unassembled WGS sequence"/>
</dbReference>
<accession>A0AAX3Y5P9</accession>
<keyword evidence="4" id="KW-1185">Reference proteome</keyword>
<sequence>MLAASLLAALCGVLLLLAPGAGIVGIVPVIAWYAVVVGVVLIVGAVRIRS</sequence>
<gene>
    <name evidence="2" type="ORF">O4328_21390</name>
    <name evidence="3" type="ORF">Q5707_22335</name>
</gene>
<feature type="transmembrane region" description="Helical" evidence="1">
    <location>
        <begin position="30"/>
        <end position="48"/>
    </location>
</feature>
<keyword evidence="1" id="KW-0472">Membrane</keyword>